<dbReference type="GO" id="GO:0008703">
    <property type="term" value="F:5-amino-6-(5-phosphoribosylamino)uracil reductase activity"/>
    <property type="evidence" value="ECO:0007669"/>
    <property type="project" value="InterPro"/>
</dbReference>
<name>A0A6G8Q939_9ACTN</name>
<comment type="pathway">
    <text evidence="1">Cofactor biosynthesis; riboflavin biosynthesis.</text>
</comment>
<dbReference type="SUPFAM" id="SSF53597">
    <property type="entry name" value="Dihydrofolate reductase-like"/>
    <property type="match status" value="1"/>
</dbReference>
<proteinExistence type="predicted"/>
<dbReference type="PANTHER" id="PTHR38011">
    <property type="entry name" value="DIHYDROFOLATE REDUCTASE FAMILY PROTEIN (AFU_ORTHOLOGUE AFUA_8G06820)"/>
    <property type="match status" value="1"/>
</dbReference>
<dbReference type="RefSeq" id="WP_166175874.1">
    <property type="nucleotide sequence ID" value="NZ_CP045119.1"/>
</dbReference>
<gene>
    <name evidence="5" type="ORF">GBA63_10345</name>
</gene>
<evidence type="ECO:0000256" key="1">
    <source>
        <dbReference type="ARBA" id="ARBA00005104"/>
    </source>
</evidence>
<sequence>MGDQTPPGVYDDLRLPAPKDPARPYVLVNMVSSVNGVASVGGKAAGIGKSADRKAMRGLRSVVDAVMVGAGTLRAERMRLGLDDPSLPQPLAVILCGPEPPTIGERLIRDPAQRVLLAFPKEASGAYEHPTKGIDLMPTPSLPDGRVDLRAALRKLRTDHGVARLLVEGGPKTNGALLAQGLVDELFVTISPLLLPTTGGHIVDVGAGASRELRLHSTKTSGDEIFLRYTVPGGQPGP</sequence>
<evidence type="ECO:0000259" key="4">
    <source>
        <dbReference type="Pfam" id="PF01872"/>
    </source>
</evidence>
<dbReference type="GO" id="GO:0009231">
    <property type="term" value="P:riboflavin biosynthetic process"/>
    <property type="evidence" value="ECO:0007669"/>
    <property type="project" value="InterPro"/>
</dbReference>
<dbReference type="AlphaFoldDB" id="A0A6G8Q939"/>
<dbReference type="EMBL" id="CP045119">
    <property type="protein sequence ID" value="QIN83004.1"/>
    <property type="molecule type" value="Genomic_DNA"/>
</dbReference>
<dbReference type="Proteomes" id="UP000501452">
    <property type="component" value="Chromosome"/>
</dbReference>
<accession>A0A6G8Q939</accession>
<feature type="domain" description="Bacterial bifunctional deaminase-reductase C-terminal" evidence="4">
    <location>
        <begin position="24"/>
        <end position="225"/>
    </location>
</feature>
<dbReference type="InterPro" id="IPR024072">
    <property type="entry name" value="DHFR-like_dom_sf"/>
</dbReference>
<evidence type="ECO:0000313" key="6">
    <source>
        <dbReference type="Proteomes" id="UP000501452"/>
    </source>
</evidence>
<evidence type="ECO:0000313" key="5">
    <source>
        <dbReference type="EMBL" id="QIN83004.1"/>
    </source>
</evidence>
<keyword evidence="2" id="KW-0521">NADP</keyword>
<organism evidence="5 6">
    <name type="scientific">Rubrobacter tropicus</name>
    <dbReference type="NCBI Taxonomy" id="2653851"/>
    <lineage>
        <taxon>Bacteria</taxon>
        <taxon>Bacillati</taxon>
        <taxon>Actinomycetota</taxon>
        <taxon>Rubrobacteria</taxon>
        <taxon>Rubrobacterales</taxon>
        <taxon>Rubrobacteraceae</taxon>
        <taxon>Rubrobacter</taxon>
    </lineage>
</organism>
<evidence type="ECO:0000256" key="3">
    <source>
        <dbReference type="ARBA" id="ARBA00023002"/>
    </source>
</evidence>
<keyword evidence="6" id="KW-1185">Reference proteome</keyword>
<evidence type="ECO:0000256" key="2">
    <source>
        <dbReference type="ARBA" id="ARBA00022857"/>
    </source>
</evidence>
<keyword evidence="3" id="KW-0560">Oxidoreductase</keyword>
<dbReference type="PANTHER" id="PTHR38011:SF7">
    <property type="entry name" value="2,5-DIAMINO-6-RIBOSYLAMINO-4(3H)-PYRIMIDINONE 5'-PHOSPHATE REDUCTASE"/>
    <property type="match status" value="1"/>
</dbReference>
<reference evidence="5 6" key="1">
    <citation type="submission" date="2019-10" db="EMBL/GenBank/DDBJ databases">
        <title>Rubrobacter sp nov SCSIO 52090 isolated from a deep-sea sediment in the South China Sea.</title>
        <authorList>
            <person name="Chen R.W."/>
        </authorList>
    </citation>
    <scope>NUCLEOTIDE SEQUENCE [LARGE SCALE GENOMIC DNA]</scope>
    <source>
        <strain evidence="5 6">SCSIO 52909</strain>
    </source>
</reference>
<dbReference type="InterPro" id="IPR002734">
    <property type="entry name" value="RibDG_C"/>
</dbReference>
<dbReference type="Gene3D" id="3.40.430.10">
    <property type="entry name" value="Dihydrofolate Reductase, subunit A"/>
    <property type="match status" value="1"/>
</dbReference>
<dbReference type="KEGG" id="rub:GBA63_10345"/>
<dbReference type="InterPro" id="IPR050765">
    <property type="entry name" value="Riboflavin_Biosynth_HTPR"/>
</dbReference>
<dbReference type="Pfam" id="PF01872">
    <property type="entry name" value="RibD_C"/>
    <property type="match status" value="1"/>
</dbReference>
<protein>
    <recommendedName>
        <fullName evidence="4">Bacterial bifunctional deaminase-reductase C-terminal domain-containing protein</fullName>
    </recommendedName>
</protein>